<dbReference type="Gene3D" id="3.30.310.130">
    <property type="entry name" value="Ubiquitin-related"/>
    <property type="match status" value="1"/>
</dbReference>
<dbReference type="GO" id="GO:0006508">
    <property type="term" value="P:proteolysis"/>
    <property type="evidence" value="ECO:0007669"/>
    <property type="project" value="UniProtKB-KW"/>
</dbReference>
<dbReference type="Proteomes" id="UP000095287">
    <property type="component" value="Unplaced"/>
</dbReference>
<dbReference type="Pfam" id="PF02902">
    <property type="entry name" value="Peptidase_C48"/>
    <property type="match status" value="1"/>
</dbReference>
<evidence type="ECO:0000256" key="1">
    <source>
        <dbReference type="ARBA" id="ARBA00005234"/>
    </source>
</evidence>
<evidence type="ECO:0000256" key="2">
    <source>
        <dbReference type="ARBA" id="ARBA00022670"/>
    </source>
</evidence>
<keyword evidence="2" id="KW-0645">Protease</keyword>
<protein>
    <submittedName>
        <fullName evidence="7">ULP_PROTEASE domain-containing protein</fullName>
    </submittedName>
</protein>
<dbReference type="AlphaFoldDB" id="A0A1I7Y6C0"/>
<dbReference type="InterPro" id="IPR003653">
    <property type="entry name" value="Peptidase_C48_C"/>
</dbReference>
<organism evidence="6 7">
    <name type="scientific">Steinernema glaseri</name>
    <dbReference type="NCBI Taxonomy" id="37863"/>
    <lineage>
        <taxon>Eukaryota</taxon>
        <taxon>Metazoa</taxon>
        <taxon>Ecdysozoa</taxon>
        <taxon>Nematoda</taxon>
        <taxon>Chromadorea</taxon>
        <taxon>Rhabditida</taxon>
        <taxon>Tylenchina</taxon>
        <taxon>Panagrolaimomorpha</taxon>
        <taxon>Strongyloidoidea</taxon>
        <taxon>Steinernematidae</taxon>
        <taxon>Steinernema</taxon>
    </lineage>
</organism>
<reference evidence="7" key="1">
    <citation type="submission" date="2016-11" db="UniProtKB">
        <authorList>
            <consortium name="WormBaseParasite"/>
        </authorList>
    </citation>
    <scope>IDENTIFICATION</scope>
</reference>
<keyword evidence="3" id="KW-0378">Hydrolase</keyword>
<feature type="domain" description="Ubiquitin-like protease family profile" evidence="5">
    <location>
        <begin position="221"/>
        <end position="257"/>
    </location>
</feature>
<comment type="similarity">
    <text evidence="1">Belongs to the peptidase C48 family.</text>
</comment>
<sequence>METCPLQRDPCKVFAKGTCQTKASLSLQFSATYVTNVKELPDRLAVHGASGRQPPRRPHGIFRISGSPASWESCKAHLPLGSATAVPMQGLLKWDVPSKGIPKPTILGDLRNGRKSTFCNFHRRYIDIMVEELPDRLVVHGAPGQQRLHQADCKCSNRTPKLYMCTLRVGCRILKETESSAPVPVIVDRTWGSILVPNKNWAMVGSQEGSFTTLCAQRNAERVLIPAHTNGNHWVLAVLNVRLKQVVVYDSSEDDTSCRANLNEFYKKKAENMRANNRGDRETDGALYDPKDIHCLWNHRANLNDFYKKMADLTVLDLRLKQVVVYDSMETCPLQRDLDEPQFLAVVTPAIAQMAYEEMRELRVDGRLLRFATFVEDDTAYHKVNITLAEPSDDASEFRRDSREEGGDPPALLRASRQKWSPVPIAAIKAVDTIGCWLRSRKITENYIVIYCIVCFRGDCAGQKVGFPRCQHGYEDGNLIPRNHVFREDGLRQLGGKHRGPAQMHQPGTSAPWKRDGPMQGLLKWDVPSKGIPKPLMSKWARDRVVALMRSVWPMNVNVACLNASFIENGFIEVEAALRATPQKPESYSPVTTMAICLGPPIGVRNHNPEPPTQDTGLPRSREIRALPALVQTVVPTEANIRSIVV</sequence>
<feature type="region of interest" description="Disordered" evidence="4">
    <location>
        <begin position="496"/>
        <end position="515"/>
    </location>
</feature>
<dbReference type="SUPFAM" id="SSF54001">
    <property type="entry name" value="Cysteine proteinases"/>
    <property type="match status" value="1"/>
</dbReference>
<name>A0A1I7Y6C0_9BILA</name>
<evidence type="ECO:0000256" key="4">
    <source>
        <dbReference type="SAM" id="MobiDB-lite"/>
    </source>
</evidence>
<keyword evidence="6" id="KW-1185">Reference proteome</keyword>
<evidence type="ECO:0000313" key="6">
    <source>
        <dbReference type="Proteomes" id="UP000095287"/>
    </source>
</evidence>
<dbReference type="GO" id="GO:0008234">
    <property type="term" value="F:cysteine-type peptidase activity"/>
    <property type="evidence" value="ECO:0007669"/>
    <property type="project" value="InterPro"/>
</dbReference>
<proteinExistence type="inferred from homology"/>
<evidence type="ECO:0000313" key="7">
    <source>
        <dbReference type="WBParaSite" id="L893_g12928.t2"/>
    </source>
</evidence>
<dbReference type="WBParaSite" id="L893_g12928.t2">
    <property type="protein sequence ID" value="L893_g12928.t2"/>
    <property type="gene ID" value="L893_g12928"/>
</dbReference>
<evidence type="ECO:0000256" key="3">
    <source>
        <dbReference type="ARBA" id="ARBA00022801"/>
    </source>
</evidence>
<evidence type="ECO:0000259" key="5">
    <source>
        <dbReference type="Pfam" id="PF02902"/>
    </source>
</evidence>
<dbReference type="InterPro" id="IPR038765">
    <property type="entry name" value="Papain-like_cys_pep_sf"/>
</dbReference>
<accession>A0A1I7Y6C0</accession>